<dbReference type="SMART" id="SM00287">
    <property type="entry name" value="SH3b"/>
    <property type="match status" value="1"/>
</dbReference>
<feature type="region of interest" description="Disordered" evidence="1">
    <location>
        <begin position="197"/>
        <end position="226"/>
    </location>
</feature>
<feature type="region of interest" description="Disordered" evidence="1">
    <location>
        <begin position="67"/>
        <end position="131"/>
    </location>
</feature>
<dbReference type="PROSITE" id="PS51781">
    <property type="entry name" value="SH3B"/>
    <property type="match status" value="1"/>
</dbReference>
<accession>A0A090J2S4</accession>
<feature type="compositionally biased region" description="Polar residues" evidence="1">
    <location>
        <begin position="208"/>
        <end position="226"/>
    </location>
</feature>
<protein>
    <recommendedName>
        <fullName evidence="3">SH3b domain-containing protein</fullName>
    </recommendedName>
</protein>
<dbReference type="Pfam" id="PF08239">
    <property type="entry name" value="SH3_3"/>
    <property type="match status" value="1"/>
</dbReference>
<dbReference type="EMBL" id="CCRF01000094">
    <property type="protein sequence ID" value="CEE02938.1"/>
    <property type="molecule type" value="Genomic_DNA"/>
</dbReference>
<keyword evidence="2" id="KW-1133">Transmembrane helix</keyword>
<feature type="compositionally biased region" description="Polar residues" evidence="1">
    <location>
        <begin position="121"/>
        <end position="131"/>
    </location>
</feature>
<keyword evidence="2" id="KW-0812">Transmembrane</keyword>
<evidence type="ECO:0000256" key="1">
    <source>
        <dbReference type="SAM" id="MobiDB-lite"/>
    </source>
</evidence>
<dbReference type="AlphaFoldDB" id="A0A090J2S4"/>
<evidence type="ECO:0000313" key="5">
    <source>
        <dbReference type="Proteomes" id="UP000040576"/>
    </source>
</evidence>
<proteinExistence type="predicted"/>
<evidence type="ECO:0000259" key="3">
    <source>
        <dbReference type="PROSITE" id="PS51781"/>
    </source>
</evidence>
<dbReference type="Gene3D" id="2.30.30.40">
    <property type="entry name" value="SH3 Domains"/>
    <property type="match status" value="1"/>
</dbReference>
<dbReference type="PANTHER" id="PTHR38589">
    <property type="entry name" value="BLR0621 PROTEIN"/>
    <property type="match status" value="1"/>
</dbReference>
<dbReference type="Proteomes" id="UP000040576">
    <property type="component" value="Unassembled WGS sequence"/>
</dbReference>
<organism evidence="4 5">
    <name type="scientific">Caldibacillus thermoamylovorans</name>
    <dbReference type="NCBI Taxonomy" id="35841"/>
    <lineage>
        <taxon>Bacteria</taxon>
        <taxon>Bacillati</taxon>
        <taxon>Bacillota</taxon>
        <taxon>Bacilli</taxon>
        <taxon>Bacillales</taxon>
        <taxon>Bacillaceae</taxon>
        <taxon>Caldibacillus</taxon>
    </lineage>
</organism>
<reference evidence="4 5" key="1">
    <citation type="submission" date="2014-07" db="EMBL/GenBank/DDBJ databases">
        <authorList>
            <person name="Wibberg Daniel"/>
        </authorList>
    </citation>
    <scope>NUCLEOTIDE SEQUENCE [LARGE SCALE GENOMIC DNA]</scope>
</reference>
<feature type="compositionally biased region" description="Acidic residues" evidence="1">
    <location>
        <begin position="101"/>
        <end position="115"/>
    </location>
</feature>
<dbReference type="InterPro" id="IPR003646">
    <property type="entry name" value="SH3-like_bac-type"/>
</dbReference>
<gene>
    <name evidence="4" type="ORF">BT1A1_3153</name>
</gene>
<evidence type="ECO:0000256" key="2">
    <source>
        <dbReference type="SAM" id="Phobius"/>
    </source>
</evidence>
<dbReference type="PANTHER" id="PTHR38589:SF1">
    <property type="entry name" value="BLR0621 PROTEIN"/>
    <property type="match status" value="1"/>
</dbReference>
<keyword evidence="2" id="KW-0472">Membrane</keyword>
<keyword evidence="5" id="KW-1185">Reference proteome</keyword>
<name>A0A090J2S4_9BACI</name>
<feature type="transmembrane region" description="Helical" evidence="2">
    <location>
        <begin position="45"/>
        <end position="65"/>
    </location>
</feature>
<sequence>MLAYRTKLSSQMINSCISQHYHRDDKLVPTREAFDVKKISKKSKVIASIISVLLIFSLLIGIGLAKGHSERDTGSAPNKTATASFEKAKDNQKVKETSKEETEEATEESVTEPADEVPPAETNTDSTTTKLSEPVTKYVNISSLNVRNGAGTEFPVLTVVTLAQELTVTETSGAWSKVTFNNQTGWVSSKYLSDAKPEVAASTPPPTASNQKVAAASPSQPATQLANNNAADGLKTVGSNSQLILVTTNGYNTSKATIQTFERDSSGKWNLVLNTNGYVGKYGLTREMSEGGKKAPIGKFSIGTAFGQVGNPGTRLPWRNITADDVWVDDPNSSLYNTWQSRSATQGQWNSAENMTHPLYKYGFVINYNTERIPNKGSAIFFHIGTSYTLGCTATSESNVISILKWLDPSKNPVIIQTPIQELGSF</sequence>
<feature type="domain" description="SH3b" evidence="3">
    <location>
        <begin position="134"/>
        <end position="196"/>
    </location>
</feature>
<feature type="compositionally biased region" description="Basic and acidic residues" evidence="1">
    <location>
        <begin position="86"/>
        <end position="100"/>
    </location>
</feature>
<evidence type="ECO:0000313" key="4">
    <source>
        <dbReference type="EMBL" id="CEE02938.1"/>
    </source>
</evidence>